<reference evidence="4 5" key="1">
    <citation type="journal article" date="2024" name="Science">
        <title>Giant polyketide synthase enzymes in the biosynthesis of giant marine polyether toxins.</title>
        <authorList>
            <person name="Fallon T.R."/>
            <person name="Shende V.V."/>
            <person name="Wierzbicki I.H."/>
            <person name="Pendleton A.L."/>
            <person name="Watervoot N.F."/>
            <person name="Auber R.P."/>
            <person name="Gonzalez D.J."/>
            <person name="Wisecaver J.H."/>
            <person name="Moore B.S."/>
        </authorList>
    </citation>
    <scope>NUCLEOTIDE SEQUENCE [LARGE SCALE GENOMIC DNA]</scope>
    <source>
        <strain evidence="4 5">12B1</strain>
    </source>
</reference>
<dbReference type="InterPro" id="IPR008949">
    <property type="entry name" value="Isoprenoid_synthase_dom_sf"/>
</dbReference>
<dbReference type="SUPFAM" id="SSF48576">
    <property type="entry name" value="Terpenoid synthases"/>
    <property type="match status" value="1"/>
</dbReference>
<dbReference type="Proteomes" id="UP001515480">
    <property type="component" value="Unassembled WGS sequence"/>
</dbReference>
<dbReference type="Pfam" id="PF00494">
    <property type="entry name" value="SQS_PSY"/>
    <property type="match status" value="1"/>
</dbReference>
<protein>
    <recommendedName>
        <fullName evidence="2">15-cis-phytoene synthase</fullName>
        <ecNumber evidence="2">2.5.1.32</ecNumber>
    </recommendedName>
</protein>
<evidence type="ECO:0000256" key="1">
    <source>
        <dbReference type="ARBA" id="ARBA00001805"/>
    </source>
</evidence>
<dbReference type="GO" id="GO:0016117">
    <property type="term" value="P:carotenoid biosynthetic process"/>
    <property type="evidence" value="ECO:0007669"/>
    <property type="project" value="UniProtKB-KW"/>
</dbReference>
<dbReference type="AlphaFoldDB" id="A0AB34IDW5"/>
<comment type="catalytic activity">
    <reaction evidence="1">
        <text>2 (2E,6E,10E)-geranylgeranyl diphosphate = 15-cis-phytoene + 2 diphosphate</text>
        <dbReference type="Rhea" id="RHEA:34475"/>
        <dbReference type="ChEBI" id="CHEBI:27787"/>
        <dbReference type="ChEBI" id="CHEBI:33019"/>
        <dbReference type="ChEBI" id="CHEBI:58756"/>
        <dbReference type="EC" id="2.5.1.32"/>
    </reaction>
</comment>
<evidence type="ECO:0000256" key="2">
    <source>
        <dbReference type="ARBA" id="ARBA00012396"/>
    </source>
</evidence>
<keyword evidence="3" id="KW-0125">Carotenoid biosynthesis</keyword>
<evidence type="ECO:0000313" key="4">
    <source>
        <dbReference type="EMBL" id="KAL1495894.1"/>
    </source>
</evidence>
<gene>
    <name evidence="4" type="ORF">AB1Y20_014538</name>
</gene>
<evidence type="ECO:0000256" key="3">
    <source>
        <dbReference type="ARBA" id="ARBA00022746"/>
    </source>
</evidence>
<dbReference type="EC" id="2.5.1.32" evidence="2"/>
<comment type="caution">
    <text evidence="4">The sequence shown here is derived from an EMBL/GenBank/DDBJ whole genome shotgun (WGS) entry which is preliminary data.</text>
</comment>
<organism evidence="4 5">
    <name type="scientific">Prymnesium parvum</name>
    <name type="common">Toxic golden alga</name>
    <dbReference type="NCBI Taxonomy" id="97485"/>
    <lineage>
        <taxon>Eukaryota</taxon>
        <taxon>Haptista</taxon>
        <taxon>Haptophyta</taxon>
        <taxon>Prymnesiophyceae</taxon>
        <taxon>Prymnesiales</taxon>
        <taxon>Prymnesiaceae</taxon>
        <taxon>Prymnesium</taxon>
    </lineage>
</organism>
<proteinExistence type="predicted"/>
<evidence type="ECO:0000313" key="5">
    <source>
        <dbReference type="Proteomes" id="UP001515480"/>
    </source>
</evidence>
<dbReference type="EMBL" id="JBGBPQ010000030">
    <property type="protein sequence ID" value="KAL1495894.1"/>
    <property type="molecule type" value="Genomic_DNA"/>
</dbReference>
<sequence>MAFRTAATSLNHCVELVRRQDPERFLCNLHAPQAARHGLFAVHAFNVETAKIRAATSEGNIGRMRFAWWRRALSQAAEGAPPDHPVVQALAHAGAHYGWTWRYLEQLLDARETDLDLVQPESGRHLLTYCERTAGALCLLACECARGSDEARAREQAALNVGAALGIATLLRGLPAHASLGCTYIPVDVANRHNLSQKEALQGRDSVALADAVRELSNNGVTHLLAARSLRDELAPSTRAVLLPASVAELVLHRLHVSNYSPFASNVGRPLGLRLQLALGWHWCRGTF</sequence>
<dbReference type="PANTHER" id="PTHR31480">
    <property type="entry name" value="BIFUNCTIONAL LYCOPENE CYCLASE/PHYTOENE SYNTHASE"/>
    <property type="match status" value="1"/>
</dbReference>
<dbReference type="Gene3D" id="1.10.600.10">
    <property type="entry name" value="Farnesyl Diphosphate Synthase"/>
    <property type="match status" value="1"/>
</dbReference>
<name>A0AB34IDW5_PRYPA</name>
<accession>A0AB34IDW5</accession>
<keyword evidence="5" id="KW-1185">Reference proteome</keyword>
<dbReference type="InterPro" id="IPR002060">
    <property type="entry name" value="Squ/phyt_synthse"/>
</dbReference>